<evidence type="ECO:0000259" key="7">
    <source>
        <dbReference type="Pfam" id="PF02770"/>
    </source>
</evidence>
<feature type="domain" description="Acyl-CoA oxidase/dehydrogenase middle" evidence="7">
    <location>
        <begin position="159"/>
        <end position="263"/>
    </location>
</feature>
<dbReference type="Gene3D" id="1.20.140.10">
    <property type="entry name" value="Butyryl-CoA Dehydrogenase, subunit A, domain 3"/>
    <property type="match status" value="1"/>
</dbReference>
<keyword evidence="5" id="KW-0560">Oxidoreductase</keyword>
<evidence type="ECO:0000256" key="4">
    <source>
        <dbReference type="ARBA" id="ARBA00022827"/>
    </source>
</evidence>
<evidence type="ECO:0000313" key="9">
    <source>
        <dbReference type="EMBL" id="QDL92797.1"/>
    </source>
</evidence>
<organism evidence="9 10">
    <name type="scientific">Paroceanicella profunda</name>
    <dbReference type="NCBI Taxonomy" id="2579971"/>
    <lineage>
        <taxon>Bacteria</taxon>
        <taxon>Pseudomonadati</taxon>
        <taxon>Pseudomonadota</taxon>
        <taxon>Alphaproteobacteria</taxon>
        <taxon>Rhodobacterales</taxon>
        <taxon>Paracoccaceae</taxon>
        <taxon>Paroceanicella</taxon>
    </lineage>
</organism>
<proteinExistence type="inferred from homology"/>
<dbReference type="Gene3D" id="2.40.110.10">
    <property type="entry name" value="Butyryl-CoA Dehydrogenase, subunit A, domain 2"/>
    <property type="match status" value="1"/>
</dbReference>
<dbReference type="SUPFAM" id="SSF47203">
    <property type="entry name" value="Acyl-CoA dehydrogenase C-terminal domain-like"/>
    <property type="match status" value="1"/>
</dbReference>
<evidence type="ECO:0000256" key="1">
    <source>
        <dbReference type="ARBA" id="ARBA00001974"/>
    </source>
</evidence>
<dbReference type="InterPro" id="IPR046373">
    <property type="entry name" value="Acyl-CoA_Oxase/DH_mid-dom_sf"/>
</dbReference>
<sequence>MSYASQVETTCRLLACTPGWARVAQLHGEVDDTLAAAVIGEAAKLAEAVVAPLDAVADREGCRLEAGRVRTPKGFRAAFHALGEGGWIGMDLPEALGGQGLPLALHTACQTFFDRACPAFVMAPGPSRCAAVLLAEHADAGLRDTWVPRLAGGDWAATICISEPDAGSDVGRIRTRARPAPGGGWHITGQKIWISFGDHDLTPRIGHCLLARVEGAAEGTRGLSLFLVPSTREDGSRNAVHTLRIEEKLGLHGSPTCALAFEEAEARLIGVPGRGLSQMFTMIERMRLLTANQGLGIASAAVDTARAYAAERRQGGPAEAPAVPILDHADVRRMLAGMAARTEVLRALVLELGCVLDLARMEPDAAARAEHAALAGWLLPQAKTFGAETGFDVSGAALQVLGGAGYTREWPVERGLRDSRIFAIYEGTTGMQALDLLGRRLWRDAGRGLEVLHARMAAEIAAADDAPGRAAAEILAGLVALAGEMSALRADPRAAEAGADGFLRAAWCATSAWMALRLARLEEPGARHLAALGACRLAELPAEFALAAARARAGAEIYDRVFGA</sequence>
<evidence type="ECO:0000313" key="10">
    <source>
        <dbReference type="Proteomes" id="UP000305888"/>
    </source>
</evidence>
<dbReference type="GO" id="GO:0003995">
    <property type="term" value="F:acyl-CoA dehydrogenase activity"/>
    <property type="evidence" value="ECO:0007669"/>
    <property type="project" value="InterPro"/>
</dbReference>
<dbReference type="InterPro" id="IPR006089">
    <property type="entry name" value="Acyl-CoA_DH_CS"/>
</dbReference>
<dbReference type="RefSeq" id="WP_138574582.1">
    <property type="nucleotide sequence ID" value="NZ_CP040818.1"/>
</dbReference>
<evidence type="ECO:0000259" key="6">
    <source>
        <dbReference type="Pfam" id="PF00441"/>
    </source>
</evidence>
<dbReference type="PROSITE" id="PS00073">
    <property type="entry name" value="ACYL_COA_DH_2"/>
    <property type="match status" value="1"/>
</dbReference>
<dbReference type="GO" id="GO:0005886">
    <property type="term" value="C:plasma membrane"/>
    <property type="evidence" value="ECO:0007669"/>
    <property type="project" value="TreeGrafter"/>
</dbReference>
<evidence type="ECO:0000256" key="3">
    <source>
        <dbReference type="ARBA" id="ARBA00022630"/>
    </source>
</evidence>
<dbReference type="GO" id="GO:0050660">
    <property type="term" value="F:flavin adenine dinucleotide binding"/>
    <property type="evidence" value="ECO:0007669"/>
    <property type="project" value="InterPro"/>
</dbReference>
<dbReference type="InterPro" id="IPR036250">
    <property type="entry name" value="AcylCo_DH-like_C"/>
</dbReference>
<gene>
    <name evidence="9" type="ORF">FDP22_13985</name>
</gene>
<dbReference type="InterPro" id="IPR037069">
    <property type="entry name" value="AcylCoA_DH/ox_N_sf"/>
</dbReference>
<dbReference type="InterPro" id="IPR006091">
    <property type="entry name" value="Acyl-CoA_Oxase/DH_mid-dom"/>
</dbReference>
<reference evidence="9 10" key="1">
    <citation type="submission" date="2019-06" db="EMBL/GenBank/DDBJ databases">
        <title>Genome sequence of Rhodobacteraceae bacterium D4M1.</title>
        <authorList>
            <person name="Cao J."/>
        </authorList>
    </citation>
    <scope>NUCLEOTIDE SEQUENCE [LARGE SCALE GENOMIC DNA]</scope>
    <source>
        <strain evidence="9 10">D4M1</strain>
    </source>
</reference>
<evidence type="ECO:0000256" key="2">
    <source>
        <dbReference type="ARBA" id="ARBA00009347"/>
    </source>
</evidence>
<protein>
    <submittedName>
        <fullName evidence="9">Acyl-CoA dehydrogenase</fullName>
    </submittedName>
</protein>
<evidence type="ECO:0000259" key="8">
    <source>
        <dbReference type="Pfam" id="PF02771"/>
    </source>
</evidence>
<dbReference type="Proteomes" id="UP000305888">
    <property type="component" value="Chromosome"/>
</dbReference>
<dbReference type="PANTHER" id="PTHR42803">
    <property type="entry name" value="ACYL-COA DEHYDROGENASE"/>
    <property type="match status" value="1"/>
</dbReference>
<dbReference type="Pfam" id="PF02771">
    <property type="entry name" value="Acyl-CoA_dh_N"/>
    <property type="match status" value="1"/>
</dbReference>
<evidence type="ECO:0000256" key="5">
    <source>
        <dbReference type="RuleBase" id="RU362125"/>
    </source>
</evidence>
<dbReference type="InterPro" id="IPR013786">
    <property type="entry name" value="AcylCoA_DH/ox_N"/>
</dbReference>
<accession>A0A5B8FI04</accession>
<dbReference type="KEGG" id="ppru:FDP22_13985"/>
<dbReference type="AlphaFoldDB" id="A0A5B8FI04"/>
<dbReference type="Pfam" id="PF02770">
    <property type="entry name" value="Acyl-CoA_dh_M"/>
    <property type="match status" value="1"/>
</dbReference>
<dbReference type="InterPro" id="IPR009075">
    <property type="entry name" value="AcylCo_DH/oxidase_C"/>
</dbReference>
<keyword evidence="4 5" id="KW-0274">FAD</keyword>
<comment type="cofactor">
    <cofactor evidence="1 5">
        <name>FAD</name>
        <dbReference type="ChEBI" id="CHEBI:57692"/>
    </cofactor>
</comment>
<comment type="similarity">
    <text evidence="2 5">Belongs to the acyl-CoA dehydrogenase family.</text>
</comment>
<dbReference type="InterPro" id="IPR009100">
    <property type="entry name" value="AcylCoA_DH/oxidase_NM_dom_sf"/>
</dbReference>
<dbReference type="SUPFAM" id="SSF56645">
    <property type="entry name" value="Acyl-CoA dehydrogenase NM domain-like"/>
    <property type="match status" value="1"/>
</dbReference>
<dbReference type="Gene3D" id="1.10.540.10">
    <property type="entry name" value="Acyl-CoA dehydrogenase/oxidase, N-terminal domain"/>
    <property type="match status" value="1"/>
</dbReference>
<feature type="domain" description="Acyl-CoA dehydrogenase/oxidase N-terminal" evidence="8">
    <location>
        <begin position="41"/>
        <end position="154"/>
    </location>
</feature>
<name>A0A5B8FI04_9RHOB</name>
<keyword evidence="10" id="KW-1185">Reference proteome</keyword>
<dbReference type="Pfam" id="PF00441">
    <property type="entry name" value="Acyl-CoA_dh_1"/>
    <property type="match status" value="1"/>
</dbReference>
<keyword evidence="3 5" id="KW-0285">Flavoprotein</keyword>
<dbReference type="InterPro" id="IPR052166">
    <property type="entry name" value="Diverse_Acyl-CoA_DH"/>
</dbReference>
<dbReference type="OrthoDB" id="7801364at2"/>
<dbReference type="EMBL" id="CP040818">
    <property type="protein sequence ID" value="QDL92797.1"/>
    <property type="molecule type" value="Genomic_DNA"/>
</dbReference>
<feature type="domain" description="Acyl-CoA dehydrogenase/oxidase C-terminal" evidence="6">
    <location>
        <begin position="273"/>
        <end position="435"/>
    </location>
</feature>
<dbReference type="PANTHER" id="PTHR42803:SF1">
    <property type="entry name" value="BROAD-SPECIFICITY LINEAR ACYL-COA DEHYDROGENASE FADE5"/>
    <property type="match status" value="1"/>
</dbReference>